<dbReference type="Gene3D" id="3.40.50.1820">
    <property type="entry name" value="alpha/beta hydrolase"/>
    <property type="match status" value="1"/>
</dbReference>
<dbReference type="HOGENOM" id="CLU_020336_43_3_11"/>
<evidence type="ECO:0000313" key="3">
    <source>
        <dbReference type="Proteomes" id="UP000000851"/>
    </source>
</evidence>
<proteinExistence type="predicted"/>
<dbReference type="InterPro" id="IPR000073">
    <property type="entry name" value="AB_hydrolase_1"/>
</dbReference>
<feature type="domain" description="AB hydrolase-1" evidence="1">
    <location>
        <begin position="45"/>
        <end position="227"/>
    </location>
</feature>
<dbReference type="eggNOG" id="COG0596">
    <property type="taxonomic scope" value="Bacteria"/>
</dbReference>
<dbReference type="Proteomes" id="UP000000851">
    <property type="component" value="Chromosome"/>
</dbReference>
<accession>C7Q7M3</accession>
<evidence type="ECO:0000259" key="1">
    <source>
        <dbReference type="Pfam" id="PF12697"/>
    </source>
</evidence>
<dbReference type="InterPro" id="IPR029058">
    <property type="entry name" value="AB_hydrolase_fold"/>
</dbReference>
<dbReference type="Pfam" id="PF12697">
    <property type="entry name" value="Abhydrolase_6"/>
    <property type="match status" value="1"/>
</dbReference>
<sequence>MTSTVTSTVTSADGTAIAYSTTGEGPAVIVVDGALCHRSFGPSGGIAEQLGSEFTVHTYDRRGRGGSGDADAYSPQREVEDLAALIQAAGGQACVVGFSSGGALALLGAAADIGVTKVACYEAPYVTQQWHRDSALRYTADLHQALDAGRVEEMPALFMTLVGVPAEQVAEMRRSPVWPMFTAVAKTLTYDNAVLGYGAGGAVPTDVLGTIAVPVLAMDGGASPDILRDPAGIIAEACPDGERVTLPEQTHEVSAQVVSPVLAKFFA</sequence>
<evidence type="ECO:0000313" key="2">
    <source>
        <dbReference type="EMBL" id="ACU72216.1"/>
    </source>
</evidence>
<dbReference type="RefSeq" id="WP_012787509.1">
    <property type="nucleotide sequence ID" value="NC_013131.1"/>
</dbReference>
<dbReference type="InParanoid" id="C7Q7M3"/>
<dbReference type="AlphaFoldDB" id="C7Q7M3"/>
<protein>
    <submittedName>
        <fullName evidence="2">Alpha/beta hydrolase fold protein-1</fullName>
    </submittedName>
</protein>
<organism evidence="2 3">
    <name type="scientific">Catenulispora acidiphila (strain DSM 44928 / JCM 14897 / NBRC 102108 / NRRL B-24433 / ID139908)</name>
    <dbReference type="NCBI Taxonomy" id="479433"/>
    <lineage>
        <taxon>Bacteria</taxon>
        <taxon>Bacillati</taxon>
        <taxon>Actinomycetota</taxon>
        <taxon>Actinomycetes</taxon>
        <taxon>Catenulisporales</taxon>
        <taxon>Catenulisporaceae</taxon>
        <taxon>Catenulispora</taxon>
    </lineage>
</organism>
<dbReference type="SUPFAM" id="SSF53474">
    <property type="entry name" value="alpha/beta-Hydrolases"/>
    <property type="match status" value="1"/>
</dbReference>
<dbReference type="ESTHER" id="catad-c7q7m3">
    <property type="family name" value="6_AlphaBeta_hydrolase"/>
</dbReference>
<keyword evidence="3" id="KW-1185">Reference proteome</keyword>
<dbReference type="STRING" id="479433.Caci_3309"/>
<dbReference type="GO" id="GO:0016787">
    <property type="term" value="F:hydrolase activity"/>
    <property type="evidence" value="ECO:0007669"/>
    <property type="project" value="UniProtKB-KW"/>
</dbReference>
<gene>
    <name evidence="2" type="ordered locus">Caci_3309</name>
</gene>
<dbReference type="EMBL" id="CP001700">
    <property type="protein sequence ID" value="ACU72216.1"/>
    <property type="molecule type" value="Genomic_DNA"/>
</dbReference>
<name>C7Q7M3_CATAD</name>
<dbReference type="KEGG" id="cai:Caci_3309"/>
<keyword evidence="2" id="KW-0378">Hydrolase</keyword>
<reference evidence="2 3" key="1">
    <citation type="journal article" date="2009" name="Stand. Genomic Sci.">
        <title>Complete genome sequence of Catenulispora acidiphila type strain (ID 139908).</title>
        <authorList>
            <person name="Copeland A."/>
            <person name="Lapidus A."/>
            <person name="Glavina Del Rio T."/>
            <person name="Nolan M."/>
            <person name="Lucas S."/>
            <person name="Chen F."/>
            <person name="Tice H."/>
            <person name="Cheng J.F."/>
            <person name="Bruce D."/>
            <person name="Goodwin L."/>
            <person name="Pitluck S."/>
            <person name="Mikhailova N."/>
            <person name="Pati A."/>
            <person name="Ivanova N."/>
            <person name="Mavromatis K."/>
            <person name="Chen A."/>
            <person name="Palaniappan K."/>
            <person name="Chain P."/>
            <person name="Land M."/>
            <person name="Hauser L."/>
            <person name="Chang Y.J."/>
            <person name="Jeffries C.D."/>
            <person name="Chertkov O."/>
            <person name="Brettin T."/>
            <person name="Detter J.C."/>
            <person name="Han C."/>
            <person name="Ali Z."/>
            <person name="Tindall B.J."/>
            <person name="Goker M."/>
            <person name="Bristow J."/>
            <person name="Eisen J.A."/>
            <person name="Markowitz V."/>
            <person name="Hugenholtz P."/>
            <person name="Kyrpides N.C."/>
            <person name="Klenk H.P."/>
        </authorList>
    </citation>
    <scope>NUCLEOTIDE SEQUENCE [LARGE SCALE GENOMIC DNA]</scope>
    <source>
        <strain evidence="3">DSM 44928 / JCM 14897 / NBRC 102108 / NRRL B-24433 / ID139908</strain>
    </source>
</reference>